<feature type="domain" description="Tyrosine-protein phosphatase" evidence="4">
    <location>
        <begin position="225"/>
        <end position="384"/>
    </location>
</feature>
<dbReference type="PANTHER" id="PTHR47661:SF2">
    <property type="entry name" value="PHOSPHOGLUCAN PHOSPHATASE LSF1, CHLOROPLASTIC"/>
    <property type="match status" value="1"/>
</dbReference>
<dbReference type="InterPro" id="IPR014756">
    <property type="entry name" value="Ig_E-set"/>
</dbReference>
<evidence type="ECO:0000256" key="1">
    <source>
        <dbReference type="ARBA" id="ARBA00022801"/>
    </source>
</evidence>
<dbReference type="AlphaFoldDB" id="A0A833VZQ0"/>
<keyword evidence="3" id="KW-0119">Carbohydrate metabolism</keyword>
<dbReference type="InterPro" id="IPR001478">
    <property type="entry name" value="PDZ"/>
</dbReference>
<gene>
    <name evidence="6" type="ORF">FCM35_KLT00711</name>
</gene>
<keyword evidence="1" id="KW-0378">Hydrolase</keyword>
<dbReference type="InterPro" id="IPR020422">
    <property type="entry name" value="TYR_PHOSPHATASE_DUAL_dom"/>
</dbReference>
<dbReference type="SMART" id="SM00195">
    <property type="entry name" value="DSPc"/>
    <property type="match status" value="1"/>
</dbReference>
<dbReference type="Gene3D" id="3.90.190.10">
    <property type="entry name" value="Protein tyrosine phosphatase superfamily"/>
    <property type="match status" value="1"/>
</dbReference>
<keyword evidence="2" id="KW-0904">Protein phosphatase</keyword>
<evidence type="ECO:0000256" key="2">
    <source>
        <dbReference type="ARBA" id="ARBA00022912"/>
    </source>
</evidence>
<dbReference type="OrthoDB" id="273181at2759"/>
<name>A0A833VZQ0_9POAL</name>
<dbReference type="Gene3D" id="2.30.42.10">
    <property type="match status" value="1"/>
</dbReference>
<evidence type="ECO:0000259" key="5">
    <source>
        <dbReference type="PROSITE" id="PS50106"/>
    </source>
</evidence>
<dbReference type="Pfam" id="PF00782">
    <property type="entry name" value="DSPc"/>
    <property type="match status" value="1"/>
</dbReference>
<dbReference type="InterPro" id="IPR029021">
    <property type="entry name" value="Prot-tyrosine_phosphatase-like"/>
</dbReference>
<feature type="domain" description="PDZ" evidence="5">
    <location>
        <begin position="15"/>
        <end position="96"/>
    </location>
</feature>
<dbReference type="SUPFAM" id="SSF81296">
    <property type="entry name" value="E set domains"/>
    <property type="match status" value="1"/>
</dbReference>
<organism evidence="6 7">
    <name type="scientific">Carex littledalei</name>
    <dbReference type="NCBI Taxonomy" id="544730"/>
    <lineage>
        <taxon>Eukaryota</taxon>
        <taxon>Viridiplantae</taxon>
        <taxon>Streptophyta</taxon>
        <taxon>Embryophyta</taxon>
        <taxon>Tracheophyta</taxon>
        <taxon>Spermatophyta</taxon>
        <taxon>Magnoliopsida</taxon>
        <taxon>Liliopsida</taxon>
        <taxon>Poales</taxon>
        <taxon>Cyperaceae</taxon>
        <taxon>Cyperoideae</taxon>
        <taxon>Cariceae</taxon>
        <taxon>Carex</taxon>
        <taxon>Carex subgen. Euthyceras</taxon>
    </lineage>
</organism>
<comment type="caution">
    <text evidence="6">The sequence shown here is derived from an EMBL/GenBank/DDBJ whole genome shotgun (WGS) entry which is preliminary data.</text>
</comment>
<dbReference type="SUPFAM" id="SSF52799">
    <property type="entry name" value="(Phosphotyrosine protein) phosphatases II"/>
    <property type="match status" value="1"/>
</dbReference>
<evidence type="ECO:0000313" key="6">
    <source>
        <dbReference type="EMBL" id="KAF3342073.1"/>
    </source>
</evidence>
<dbReference type="GO" id="GO:0004721">
    <property type="term" value="F:phosphoprotein phosphatase activity"/>
    <property type="evidence" value="ECO:0007669"/>
    <property type="project" value="UniProtKB-KW"/>
</dbReference>
<dbReference type="PROSITE" id="PS50106">
    <property type="entry name" value="PDZ"/>
    <property type="match status" value="1"/>
</dbReference>
<dbReference type="GO" id="GO:0043036">
    <property type="term" value="C:starch grain"/>
    <property type="evidence" value="ECO:0007669"/>
    <property type="project" value="TreeGrafter"/>
</dbReference>
<dbReference type="CDD" id="cd14526">
    <property type="entry name" value="DSP_laforin-like"/>
    <property type="match status" value="1"/>
</dbReference>
<accession>A0A833VZQ0</accession>
<dbReference type="GO" id="GO:0005983">
    <property type="term" value="P:starch catabolic process"/>
    <property type="evidence" value="ECO:0007669"/>
    <property type="project" value="TreeGrafter"/>
</dbReference>
<dbReference type="PANTHER" id="PTHR47661">
    <property type="entry name" value="PHOSPHOGLUCAN PHOSPHATASE LSF1, CHLOROPLASTIC"/>
    <property type="match status" value="1"/>
</dbReference>
<dbReference type="Gene3D" id="2.60.40.10">
    <property type="entry name" value="Immunoglobulins"/>
    <property type="match status" value="1"/>
</dbReference>
<dbReference type="GO" id="GO:0009507">
    <property type="term" value="C:chloroplast"/>
    <property type="evidence" value="ECO:0007669"/>
    <property type="project" value="TreeGrafter"/>
</dbReference>
<evidence type="ECO:0000256" key="3">
    <source>
        <dbReference type="ARBA" id="ARBA00023277"/>
    </source>
</evidence>
<dbReference type="Pfam" id="PF16561">
    <property type="entry name" value="AMPK1_CBM"/>
    <property type="match status" value="1"/>
</dbReference>
<protein>
    <submittedName>
        <fullName evidence="6">Phosphoglucan phosphatase LSF1</fullName>
    </submittedName>
</protein>
<evidence type="ECO:0000259" key="4">
    <source>
        <dbReference type="PROSITE" id="PS50054"/>
    </source>
</evidence>
<dbReference type="InterPro" id="IPR013783">
    <property type="entry name" value="Ig-like_fold"/>
</dbReference>
<dbReference type="GO" id="GO:0019203">
    <property type="term" value="F:carbohydrate phosphatase activity"/>
    <property type="evidence" value="ECO:0007669"/>
    <property type="project" value="InterPro"/>
</dbReference>
<sequence>MADHAMQNMNLNEYMVTLERPLGIRFALSVDGRVFVHSMQRGGNAEKARIIMVGDTIKLASGSSNGTFVEIKDLQDTQNMINEASGPCSLVLERPFTPFPLHELPLNADYNILFNKGRVPLTTWNSKFVQNSYQKLNLNGNGDGRVGFAIFSPQLLSPSGWAQLSGERNGTMKSSKLKTEIIAKWAEDQGGETDWSFGGFPLEEYIKALDRAKDELCYNHSLGMQYSKITEQIYVGSCIQREKDVETLANDLGITAVLNFQSERERINWGIDSGLINQSCKDNNILMINYPIREIDSADLRKKLPFCVGLLLRLLRKNYKIYVTCTSGFDRSPTCIIAYLHWIQDTALHAAFNFVTGPHVCRPNRVAVVSATWDLIAMADVKNHEGPPTHSVTFVWNNSREGEEVFLIGDFTNNWKDKIPLAHKGGTRYEAEVRLRHGKYYYKFIASGQWKHSTSLPTEHDEHGNINNVIRVGDIAQIRPSSKHLHITDPLAVKVIERPLTEDERFLLAFAARLMAFAICPLRLCPK</sequence>
<reference evidence="6" key="1">
    <citation type="submission" date="2020-01" db="EMBL/GenBank/DDBJ databases">
        <title>Genome sequence of Kobresia littledalei, the first chromosome-level genome in the family Cyperaceae.</title>
        <authorList>
            <person name="Qu G."/>
        </authorList>
    </citation>
    <scope>NUCLEOTIDE SEQUENCE</scope>
    <source>
        <strain evidence="6">C.B.Clarke</strain>
        <tissue evidence="6">Leaf</tissue>
    </source>
</reference>
<dbReference type="EMBL" id="SWLB01000001">
    <property type="protein sequence ID" value="KAF3342073.1"/>
    <property type="molecule type" value="Genomic_DNA"/>
</dbReference>
<dbReference type="CDD" id="cd02859">
    <property type="entry name" value="E_set_AMPKbeta_like_N"/>
    <property type="match status" value="1"/>
</dbReference>
<proteinExistence type="predicted"/>
<dbReference type="InterPro" id="IPR045204">
    <property type="entry name" value="DSP_laforin-like"/>
</dbReference>
<keyword evidence="7" id="KW-1185">Reference proteome</keyword>
<dbReference type="InterPro" id="IPR032640">
    <property type="entry name" value="AMPK1_CBM"/>
</dbReference>
<dbReference type="SUPFAM" id="SSF50156">
    <property type="entry name" value="PDZ domain-like"/>
    <property type="match status" value="1"/>
</dbReference>
<dbReference type="InterPro" id="IPR000340">
    <property type="entry name" value="Dual-sp_phosphatase_cat-dom"/>
</dbReference>
<evidence type="ECO:0000313" key="7">
    <source>
        <dbReference type="Proteomes" id="UP000623129"/>
    </source>
</evidence>
<dbReference type="InterPro" id="IPR036034">
    <property type="entry name" value="PDZ_sf"/>
</dbReference>
<dbReference type="Proteomes" id="UP000623129">
    <property type="component" value="Unassembled WGS sequence"/>
</dbReference>
<dbReference type="PROSITE" id="PS50054">
    <property type="entry name" value="TYR_PHOSPHATASE_DUAL"/>
    <property type="match status" value="1"/>
</dbReference>